<dbReference type="GO" id="GO:0098038">
    <property type="term" value="P:non-replicative DNA transposition"/>
    <property type="evidence" value="ECO:0007669"/>
    <property type="project" value="InterPro"/>
</dbReference>
<dbReference type="InterPro" id="IPR029526">
    <property type="entry name" value="PGBD"/>
</dbReference>
<organism evidence="3">
    <name type="scientific">Ixodes ricinus</name>
    <name type="common">Common tick</name>
    <name type="synonym">Acarus ricinus</name>
    <dbReference type="NCBI Taxonomy" id="34613"/>
    <lineage>
        <taxon>Eukaryota</taxon>
        <taxon>Metazoa</taxon>
        <taxon>Ecdysozoa</taxon>
        <taxon>Arthropoda</taxon>
        <taxon>Chelicerata</taxon>
        <taxon>Arachnida</taxon>
        <taxon>Acari</taxon>
        <taxon>Parasitiformes</taxon>
        <taxon>Ixodida</taxon>
        <taxon>Ixodoidea</taxon>
        <taxon>Ixodidae</taxon>
        <taxon>Ixodinae</taxon>
        <taxon>Ixodes</taxon>
    </lineage>
</organism>
<feature type="non-terminal residue" evidence="3">
    <location>
        <position position="1"/>
    </location>
</feature>
<dbReference type="PANTHER" id="PTHR28576">
    <property type="entry name" value="PIGGYBAC TRANSPOSABLE ELEMENT-DERIVED PROTEIN 5"/>
    <property type="match status" value="1"/>
</dbReference>
<dbReference type="Pfam" id="PF13843">
    <property type="entry name" value="DDE_Tnp_1_7"/>
    <property type="match status" value="1"/>
</dbReference>
<accession>A0A147BCM2</accession>
<sequence>KVKRIVDYGDTKCRENFVPGPKIVIDESTVCFKGRVLFKCYNPQKPTKWGLGIYVLADSATGYVRALLPYYGSVTTQSLIRSDLPFTSRVVIHLVDKVLSSVQGTGFHLYTDGYYTSPQLAEELLKLGITTTGTVMTTRKDMPPQLKKKKNEERLHTCLSKGRQDDGPRLARQATSGDAEYKGHTDN</sequence>
<feature type="domain" description="PiggyBac transposable element-derived protein" evidence="2">
    <location>
        <begin position="1"/>
        <end position="156"/>
    </location>
</feature>
<evidence type="ECO:0000256" key="1">
    <source>
        <dbReference type="SAM" id="MobiDB-lite"/>
    </source>
</evidence>
<reference evidence="3" key="1">
    <citation type="journal article" date="2018" name="PLoS Negl. Trop. Dis.">
        <title>Sialome diversity of ticks revealed by RNAseq of single tick salivary glands.</title>
        <authorList>
            <person name="Perner J."/>
            <person name="Kropackova S."/>
            <person name="Kopacek P."/>
            <person name="Ribeiro J.M."/>
        </authorList>
    </citation>
    <scope>NUCLEOTIDE SEQUENCE</scope>
    <source>
        <strain evidence="3">Siblings of single egg batch collected in Ceske Budejovice</strain>
        <tissue evidence="3">Salivary glands</tissue>
    </source>
</reference>
<feature type="region of interest" description="Disordered" evidence="1">
    <location>
        <begin position="158"/>
        <end position="187"/>
    </location>
</feature>
<evidence type="ECO:0000313" key="3">
    <source>
        <dbReference type="EMBL" id="JAR88514.1"/>
    </source>
</evidence>
<dbReference type="InterPro" id="IPR042423">
    <property type="entry name" value="PGBD5"/>
</dbReference>
<proteinExistence type="predicted"/>
<dbReference type="GO" id="GO:0005634">
    <property type="term" value="C:nucleus"/>
    <property type="evidence" value="ECO:0007669"/>
    <property type="project" value="TreeGrafter"/>
</dbReference>
<evidence type="ECO:0000259" key="2">
    <source>
        <dbReference type="Pfam" id="PF13843"/>
    </source>
</evidence>
<dbReference type="EMBL" id="GEGO01006890">
    <property type="protein sequence ID" value="JAR88514.1"/>
    <property type="molecule type" value="Transcribed_RNA"/>
</dbReference>
<dbReference type="PANTHER" id="PTHR28576:SF2">
    <property type="entry name" value="PIGGYBAC TRANSPOSABLE ELEMENT-DERIVED PROTEIN 5"/>
    <property type="match status" value="1"/>
</dbReference>
<dbReference type="AlphaFoldDB" id="A0A147BCM2"/>
<feature type="compositionally biased region" description="Basic and acidic residues" evidence="1">
    <location>
        <begin position="158"/>
        <end position="169"/>
    </location>
</feature>
<name>A0A147BCM2_IXORI</name>
<dbReference type="GO" id="GO:0004803">
    <property type="term" value="F:transposase activity"/>
    <property type="evidence" value="ECO:0007669"/>
    <property type="project" value="InterPro"/>
</dbReference>
<protein>
    <submittedName>
        <fullName evidence="3">Putative piggybac transposable element-derived</fullName>
    </submittedName>
</protein>